<dbReference type="InterPro" id="IPR037224">
    <property type="entry name" value="PapC_N_sf"/>
</dbReference>
<gene>
    <name evidence="12" type="ORF">C2E16_18645</name>
</gene>
<organism evidence="12 13">
    <name type="scientific">Mixta calida</name>
    <dbReference type="NCBI Taxonomy" id="665913"/>
    <lineage>
        <taxon>Bacteria</taxon>
        <taxon>Pseudomonadati</taxon>
        <taxon>Pseudomonadota</taxon>
        <taxon>Gammaproteobacteria</taxon>
        <taxon>Enterobacterales</taxon>
        <taxon>Erwiniaceae</taxon>
        <taxon>Mixta</taxon>
    </lineage>
</organism>
<dbReference type="PANTHER" id="PTHR30451">
    <property type="entry name" value="OUTER MEMBRANE USHER PROTEIN"/>
    <property type="match status" value="1"/>
</dbReference>
<comment type="subcellular location">
    <subcellularLocation>
        <location evidence="1">Cell outer membrane</location>
        <topology evidence="1">Multi-pass membrane protein</topology>
    </subcellularLocation>
</comment>
<dbReference type="EMBL" id="CP026378">
    <property type="protein sequence ID" value="AUY27230.1"/>
    <property type="molecule type" value="Genomic_DNA"/>
</dbReference>
<evidence type="ECO:0000256" key="8">
    <source>
        <dbReference type="ARBA" id="ARBA00023136"/>
    </source>
</evidence>
<feature type="signal peptide" evidence="10">
    <location>
        <begin position="1"/>
        <end position="21"/>
    </location>
</feature>
<protein>
    <submittedName>
        <fullName evidence="12">Fimbrial biogenesis outer membrane usher protein</fullName>
    </submittedName>
</protein>
<name>A0ABM6S728_9GAMM</name>
<feature type="domain" description="PapC N-terminal" evidence="11">
    <location>
        <begin position="27"/>
        <end position="130"/>
    </location>
</feature>
<feature type="chain" id="PRO_5046726831" evidence="10">
    <location>
        <begin position="22"/>
        <end position="720"/>
    </location>
</feature>
<keyword evidence="13" id="KW-1185">Reference proteome</keyword>
<accession>A0ABM6S728</accession>
<keyword evidence="3" id="KW-0813">Transport</keyword>
<evidence type="ECO:0000313" key="12">
    <source>
        <dbReference type="EMBL" id="AUY27230.1"/>
    </source>
</evidence>
<dbReference type="Gene3D" id="2.60.40.2610">
    <property type="entry name" value="Outer membrane usher protein FimD, plug domain"/>
    <property type="match status" value="1"/>
</dbReference>
<dbReference type="Pfam" id="PF13954">
    <property type="entry name" value="PapC_N"/>
    <property type="match status" value="1"/>
</dbReference>
<dbReference type="RefSeq" id="WP_071883734.1">
    <property type="nucleotide sequence ID" value="NZ_CP026378.1"/>
</dbReference>
<dbReference type="Gene3D" id="3.10.20.410">
    <property type="match status" value="1"/>
</dbReference>
<sequence length="720" mass="81040">MKFWLLNFLLLSFACCYSASAAQPLWVIVNNNYKGQISLETDNDWPCLQQDLLEEWGVKLKALPVNGWTAHGCLSRASFELLHIQSWYQPSAALLTLLIPKALINPRQSGVSTSRWDEGINAFFTNYRASYANNQSDSPYADTGDSFNLELDNGINYGPWRLRYQNTFWRDVEGKHGVYSRKASLYRSINSWRSQFLAGDSDTTDTLFDALPFRGITLVTDESMFPDSWRPFSPWINGYARSHAEVTISQNGMTVYRLHVPPGPFVIRDFYPPDNNGTLQLTVKESDGSESSRYLPWSAMPALVHKDNYSYELVAGRYRPQYNGDTDKPAFLQASLAQGVSSTLTLYSGMQYADRYVSYIAGAGLNFHELGSFSTDATWARYTSYAENYRGSVWRLRYTRTFFSSGTHFSALLRYYPQGQHYRSLEEKITQPSSNDDWLFDDSKNRLLTQQYWLNHYIAEDKSLSLQYTQQTWRRLSGHRRDMSLSYQANVGDWDISLWLGRSRQPDSRSETTLGLTLSLALPSIPGFGSPSLDYSHNLASHSPPSQEIGLSGFALSDYSLSYDLSTTHNPHADEQYNASLGYHYNAGESTVSVYREGGSRERRIDVHGAVLVHSNGITLGQEMSDTMALIVVPDSPGIGNYQQFGVTTNAKGEALVGYLVPWRVNRLTLDSGNMPEGLTLPMTERGVVPTKGAIVKAIFLPAEKSQATEKADTEEKAPE</sequence>
<evidence type="ECO:0000256" key="10">
    <source>
        <dbReference type="SAM" id="SignalP"/>
    </source>
</evidence>
<dbReference type="InterPro" id="IPR042186">
    <property type="entry name" value="FimD_plug_dom"/>
</dbReference>
<dbReference type="PROSITE" id="PS51257">
    <property type="entry name" value="PROKAR_LIPOPROTEIN"/>
    <property type="match status" value="1"/>
</dbReference>
<keyword evidence="6" id="KW-0812">Transmembrane</keyword>
<keyword evidence="8" id="KW-0472">Membrane</keyword>
<dbReference type="Pfam" id="PF00577">
    <property type="entry name" value="Usher"/>
    <property type="match status" value="1"/>
</dbReference>
<evidence type="ECO:0000259" key="11">
    <source>
        <dbReference type="Pfam" id="PF13954"/>
    </source>
</evidence>
<evidence type="ECO:0000256" key="4">
    <source>
        <dbReference type="ARBA" id="ARBA00022452"/>
    </source>
</evidence>
<dbReference type="InterPro" id="IPR025885">
    <property type="entry name" value="PapC_N"/>
</dbReference>
<dbReference type="PANTHER" id="PTHR30451:SF21">
    <property type="entry name" value="FIMBRIAL USHER DOMAIN-CONTAINING PROTEIN YDET-RELATED"/>
    <property type="match status" value="1"/>
</dbReference>
<comment type="similarity">
    <text evidence="2">Belongs to the fimbrial export usher family.</text>
</comment>
<dbReference type="GeneID" id="84633791"/>
<evidence type="ECO:0000313" key="13">
    <source>
        <dbReference type="Proteomes" id="UP000237673"/>
    </source>
</evidence>
<evidence type="ECO:0000256" key="3">
    <source>
        <dbReference type="ARBA" id="ARBA00022448"/>
    </source>
</evidence>
<evidence type="ECO:0000256" key="9">
    <source>
        <dbReference type="ARBA" id="ARBA00023237"/>
    </source>
</evidence>
<dbReference type="InterPro" id="IPR000015">
    <property type="entry name" value="Fimb_usher"/>
</dbReference>
<dbReference type="SUPFAM" id="SSF141729">
    <property type="entry name" value="FimD N-terminal domain-like"/>
    <property type="match status" value="1"/>
</dbReference>
<evidence type="ECO:0000256" key="1">
    <source>
        <dbReference type="ARBA" id="ARBA00004571"/>
    </source>
</evidence>
<keyword evidence="4" id="KW-1134">Transmembrane beta strand</keyword>
<evidence type="ECO:0000256" key="5">
    <source>
        <dbReference type="ARBA" id="ARBA00022558"/>
    </source>
</evidence>
<keyword evidence="5" id="KW-1029">Fimbrium biogenesis</keyword>
<keyword evidence="9" id="KW-0998">Cell outer membrane</keyword>
<dbReference type="Gene3D" id="2.60.40.3110">
    <property type="match status" value="1"/>
</dbReference>
<keyword evidence="7 10" id="KW-0732">Signal</keyword>
<proteinExistence type="inferred from homology"/>
<evidence type="ECO:0000256" key="2">
    <source>
        <dbReference type="ARBA" id="ARBA00008064"/>
    </source>
</evidence>
<dbReference type="Proteomes" id="UP000237673">
    <property type="component" value="Chromosome"/>
</dbReference>
<evidence type="ECO:0000256" key="6">
    <source>
        <dbReference type="ARBA" id="ARBA00022692"/>
    </source>
</evidence>
<reference evidence="12 13" key="1">
    <citation type="submission" date="2018-01" db="EMBL/GenBank/DDBJ databases">
        <title>Complete and assembled Genome of Pantoea calida DSM22759T.</title>
        <authorList>
            <person name="Stevens M.J.A."/>
            <person name="Zurfluh K."/>
            <person name="Stephan R."/>
        </authorList>
    </citation>
    <scope>NUCLEOTIDE SEQUENCE [LARGE SCALE GENOMIC DNA]</scope>
    <source>
        <strain evidence="12 13">DSM 22759</strain>
    </source>
</reference>
<evidence type="ECO:0000256" key="7">
    <source>
        <dbReference type="ARBA" id="ARBA00022729"/>
    </source>
</evidence>